<dbReference type="Gene3D" id="3.40.50.2300">
    <property type="match status" value="2"/>
</dbReference>
<dbReference type="CDD" id="cd06342">
    <property type="entry name" value="PBP1_ABC_LIVBP-like"/>
    <property type="match status" value="1"/>
</dbReference>
<accession>A0A5E4S798</accession>
<evidence type="ECO:0000256" key="2">
    <source>
        <dbReference type="ARBA" id="ARBA00022729"/>
    </source>
</evidence>
<dbReference type="Pfam" id="PF13458">
    <property type="entry name" value="Peripla_BP_6"/>
    <property type="match status" value="1"/>
</dbReference>
<dbReference type="EMBL" id="CABPRZ010000002">
    <property type="protein sequence ID" value="VVD71450.1"/>
    <property type="molecule type" value="Genomic_DNA"/>
</dbReference>
<evidence type="ECO:0000256" key="1">
    <source>
        <dbReference type="ARBA" id="ARBA00010062"/>
    </source>
</evidence>
<evidence type="ECO:0000313" key="6">
    <source>
        <dbReference type="Proteomes" id="UP000414233"/>
    </source>
</evidence>
<dbReference type="InterPro" id="IPR028081">
    <property type="entry name" value="Leu-bd"/>
</dbReference>
<feature type="domain" description="Leucine-binding protein" evidence="4">
    <location>
        <begin position="31"/>
        <end position="370"/>
    </location>
</feature>
<comment type="similarity">
    <text evidence="1">Belongs to the leucine-binding protein family.</text>
</comment>
<protein>
    <submittedName>
        <fullName evidence="5">Branched chain amino acid ABC transporter substrate-binding protein</fullName>
    </submittedName>
</protein>
<sequence length="381" mass="41264">MLRPSLCLASLVCVLAGTWLPQAQAADTQVVRIGLTGPLTGAQAAIGKDDENGLRMAVDRINAQNVMVGAQRVRFELVSEDDAADPRTGMAVAQRLVDAEVKVVFGPFNSGVAIPISRLLDQAGVVMATVASNPSITQSGLPYVFRISANDSQLGKRMGEFAAGRLHARRFAVIDDRTAYGQGVADEFVKAAKAAGIEIVAREFTSDKAVDFVPILTRIRGMNVDGVFYGGYYAQAGPLRNQMKRLAMTQLYLLGGDAMCNIELAKLGGESVDERVYCPQGGPVLEQTPLGRQFKADYRKRFNADPLTYSASLYDGLHLLVQAMQAANSTDPKRYRASLAAIDAQGVAGRYRFDDHRDLRDSPITVYTYRNGAQVPLPQDK</sequence>
<dbReference type="PANTHER" id="PTHR47151">
    <property type="entry name" value="LEU/ILE/VAL-BINDING ABC TRANSPORTER SUBUNIT"/>
    <property type="match status" value="1"/>
</dbReference>
<reference evidence="5 6" key="1">
    <citation type="submission" date="2019-08" db="EMBL/GenBank/DDBJ databases">
        <authorList>
            <person name="Peeters C."/>
        </authorList>
    </citation>
    <scope>NUCLEOTIDE SEQUENCE [LARGE SCALE GENOMIC DNA]</scope>
    <source>
        <strain evidence="5 6">LMG 30175</strain>
    </source>
</reference>
<keyword evidence="6" id="KW-1185">Reference proteome</keyword>
<keyword evidence="2 3" id="KW-0732">Signal</keyword>
<dbReference type="AlphaFoldDB" id="A0A5E4S798"/>
<dbReference type="OrthoDB" id="5469508at2"/>
<gene>
    <name evidence="5" type="ORF">PTE30175_00590</name>
</gene>
<organism evidence="5 6">
    <name type="scientific">Pandoraea terrae</name>
    <dbReference type="NCBI Taxonomy" id="1537710"/>
    <lineage>
        <taxon>Bacteria</taxon>
        <taxon>Pseudomonadati</taxon>
        <taxon>Pseudomonadota</taxon>
        <taxon>Betaproteobacteria</taxon>
        <taxon>Burkholderiales</taxon>
        <taxon>Burkholderiaceae</taxon>
        <taxon>Pandoraea</taxon>
    </lineage>
</organism>
<dbReference type="InterPro" id="IPR028082">
    <property type="entry name" value="Peripla_BP_I"/>
</dbReference>
<name>A0A5E4S798_9BURK</name>
<proteinExistence type="inferred from homology"/>
<evidence type="ECO:0000256" key="3">
    <source>
        <dbReference type="SAM" id="SignalP"/>
    </source>
</evidence>
<feature type="chain" id="PRO_5022863762" evidence="3">
    <location>
        <begin position="26"/>
        <end position="381"/>
    </location>
</feature>
<dbReference type="PANTHER" id="PTHR47151:SF2">
    <property type="entry name" value="AMINO ACID BINDING PROTEIN"/>
    <property type="match status" value="1"/>
</dbReference>
<dbReference type="SUPFAM" id="SSF53822">
    <property type="entry name" value="Periplasmic binding protein-like I"/>
    <property type="match status" value="1"/>
</dbReference>
<evidence type="ECO:0000259" key="4">
    <source>
        <dbReference type="Pfam" id="PF13458"/>
    </source>
</evidence>
<dbReference type="Proteomes" id="UP000414233">
    <property type="component" value="Unassembled WGS sequence"/>
</dbReference>
<dbReference type="RefSeq" id="WP_150695548.1">
    <property type="nucleotide sequence ID" value="NZ_CABPRZ010000002.1"/>
</dbReference>
<feature type="signal peptide" evidence="3">
    <location>
        <begin position="1"/>
        <end position="25"/>
    </location>
</feature>
<evidence type="ECO:0000313" key="5">
    <source>
        <dbReference type="EMBL" id="VVD71450.1"/>
    </source>
</evidence>